<reference evidence="1 2" key="1">
    <citation type="submission" date="2018-04" db="EMBL/GenBank/DDBJ databases">
        <title>Novel Campyloabacter and Helicobacter Species and Strains.</title>
        <authorList>
            <person name="Mannion A.J."/>
            <person name="Shen Z."/>
            <person name="Fox J.G."/>
        </authorList>
    </citation>
    <scope>NUCLEOTIDE SEQUENCE [LARGE SCALE GENOMIC DNA]</scope>
    <source>
        <strain evidence="1 2">MIT 17-337</strain>
    </source>
</reference>
<evidence type="ECO:0000313" key="1">
    <source>
        <dbReference type="EMBL" id="RDU66260.1"/>
    </source>
</evidence>
<evidence type="ECO:0000313" key="2">
    <source>
        <dbReference type="Proteomes" id="UP000256379"/>
    </source>
</evidence>
<sequence length="119" mass="14040">MTLQDLENLTQDEMIEKTQNLYELLEIFAPLLLAYFKDPKLTAKLTFLALRLKDCLGDFPHNTKNQKIDKTFHALDLILQFKKQNQDEFEKVFEILQDLLETYKRDKQAVLHSIRGLAQ</sequence>
<keyword evidence="2" id="KW-1185">Reference proteome</keyword>
<comment type="caution">
    <text evidence="1">The sequence shown here is derived from an EMBL/GenBank/DDBJ whole genome shotgun (WGS) entry which is preliminary data.</text>
</comment>
<name>A0A3D8IMP1_9HELI</name>
<dbReference type="Proteomes" id="UP000256379">
    <property type="component" value="Unassembled WGS sequence"/>
</dbReference>
<protein>
    <submittedName>
        <fullName evidence="1">Uncharacterized protein</fullName>
    </submittedName>
</protein>
<organism evidence="1 2">
    <name type="scientific">Helicobacter didelphidarum</name>
    <dbReference type="NCBI Taxonomy" id="2040648"/>
    <lineage>
        <taxon>Bacteria</taxon>
        <taxon>Pseudomonadati</taxon>
        <taxon>Campylobacterota</taxon>
        <taxon>Epsilonproteobacteria</taxon>
        <taxon>Campylobacterales</taxon>
        <taxon>Helicobacteraceae</taxon>
        <taxon>Helicobacter</taxon>
    </lineage>
</organism>
<dbReference type="EMBL" id="NXLQ01000006">
    <property type="protein sequence ID" value="RDU66260.1"/>
    <property type="molecule type" value="Genomic_DNA"/>
</dbReference>
<dbReference type="AlphaFoldDB" id="A0A3D8IMP1"/>
<proteinExistence type="predicted"/>
<dbReference type="RefSeq" id="WP_115542820.1">
    <property type="nucleotide sequence ID" value="NZ_NXLQ01000006.1"/>
</dbReference>
<gene>
    <name evidence="1" type="ORF">CQA53_04440</name>
</gene>
<accession>A0A3D8IMP1</accession>